<dbReference type="OrthoDB" id="10261027at2759"/>
<feature type="compositionally biased region" description="Polar residues" evidence="1">
    <location>
        <begin position="217"/>
        <end position="228"/>
    </location>
</feature>
<dbReference type="GO" id="GO:0004674">
    <property type="term" value="F:protein serine/threonine kinase activity"/>
    <property type="evidence" value="ECO:0007669"/>
    <property type="project" value="TreeGrafter"/>
</dbReference>
<protein>
    <submittedName>
        <fullName evidence="3">Protein tyrosine kinase</fullName>
    </submittedName>
</protein>
<accession>A0A9K3PF16</accession>
<feature type="compositionally biased region" description="Basic and acidic residues" evidence="1">
    <location>
        <begin position="1"/>
        <end position="19"/>
    </location>
</feature>
<feature type="compositionally biased region" description="Low complexity" evidence="1">
    <location>
        <begin position="580"/>
        <end position="592"/>
    </location>
</feature>
<organism evidence="3 4">
    <name type="scientific">Nitzschia inconspicua</name>
    <dbReference type="NCBI Taxonomy" id="303405"/>
    <lineage>
        <taxon>Eukaryota</taxon>
        <taxon>Sar</taxon>
        <taxon>Stramenopiles</taxon>
        <taxon>Ochrophyta</taxon>
        <taxon>Bacillariophyta</taxon>
        <taxon>Bacillariophyceae</taxon>
        <taxon>Bacillariophycidae</taxon>
        <taxon>Bacillariales</taxon>
        <taxon>Bacillariaceae</taxon>
        <taxon>Nitzschia</taxon>
    </lineage>
</organism>
<evidence type="ECO:0000313" key="3">
    <source>
        <dbReference type="EMBL" id="KAG7344920.1"/>
    </source>
</evidence>
<dbReference type="Proteomes" id="UP000693970">
    <property type="component" value="Unassembled WGS sequence"/>
</dbReference>
<feature type="region of interest" description="Disordered" evidence="1">
    <location>
        <begin position="214"/>
        <end position="233"/>
    </location>
</feature>
<name>A0A9K3PF16_9STRA</name>
<feature type="domain" description="Protein kinase" evidence="2">
    <location>
        <begin position="79"/>
        <end position="563"/>
    </location>
</feature>
<proteinExistence type="predicted"/>
<dbReference type="PANTHER" id="PTHR44329">
    <property type="entry name" value="SERINE/THREONINE-PROTEIN KINASE TNNI3K-RELATED"/>
    <property type="match status" value="1"/>
</dbReference>
<dbReference type="PROSITE" id="PS50011">
    <property type="entry name" value="PROTEIN_KINASE_DOM"/>
    <property type="match status" value="1"/>
</dbReference>
<sequence length="641" mass="71835">MTRRLFPEYHQKQKEEQQHHGAAVNGNQDGADRTPSPFQQMQDVTLEYLAHMEANSTFFDGSTDANTNHYIAQLEPRELELGGTLGMGEFGVLTKVTRIRLMPPSQKRDNPLLESHRFAASSVNLQATASETETTGDSLQTMDGYDYTRSTVGTTPQVPSEMSRSITLAKLEHPVPPIEYRAAIQQKFAGLLIRSAAICVDAEQAQQLRQELEEQVSRNNNDGKNASVHSHKRKLALKQARKDLYPKKKLEATKDLAREAKFLSRLHHPNIICLRGVVSQPGRLDFGLLLDRLGMTLSEEVSQWHLRQEEIIASHRTPVVTPVLEAFSTLFQHQQQSRSSAGDDTVSKPELNSKHQQHYTRQALWLLGERVLALWDVAQGMQYLHTHKILFRDLKTENVASLLVDDNVIENTHQQPQRMQIFDFGLAKECKAVDRVAATQEEGHPSMQTNSYGDFYAKYHMTGLTGTLRIMAPEVIQCLPYGLPADVYSFGACLWEVFSGTKDNCLTAAGICKGARPTIPGIDRNSGAGMPLLLQSLLKKCWAHDPLQRPSFDDIGLILHTQLVEIQQRQQALPTSRHGSQSNTRSNSRSSSPLGRNHRGLSDGQNMEHLHKAAAQAVFWRRLETIHSSSNIVEDSARNSL</sequence>
<dbReference type="InterPro" id="IPR000719">
    <property type="entry name" value="Prot_kinase_dom"/>
</dbReference>
<gene>
    <name evidence="3" type="ORF">IV203_032451</name>
</gene>
<keyword evidence="3" id="KW-0808">Transferase</keyword>
<dbReference type="SMART" id="SM00220">
    <property type="entry name" value="S_TKc"/>
    <property type="match status" value="1"/>
</dbReference>
<keyword evidence="4" id="KW-1185">Reference proteome</keyword>
<dbReference type="GO" id="GO:0005524">
    <property type="term" value="F:ATP binding"/>
    <property type="evidence" value="ECO:0007669"/>
    <property type="project" value="InterPro"/>
</dbReference>
<comment type="caution">
    <text evidence="3">The sequence shown here is derived from an EMBL/GenBank/DDBJ whole genome shotgun (WGS) entry which is preliminary data.</text>
</comment>
<reference evidence="3" key="1">
    <citation type="journal article" date="2021" name="Sci. Rep.">
        <title>Diploid genomic architecture of Nitzschia inconspicua, an elite biomass production diatom.</title>
        <authorList>
            <person name="Oliver A."/>
            <person name="Podell S."/>
            <person name="Pinowska A."/>
            <person name="Traller J.C."/>
            <person name="Smith S.R."/>
            <person name="McClure R."/>
            <person name="Beliaev A."/>
            <person name="Bohutskyi P."/>
            <person name="Hill E.A."/>
            <person name="Rabines A."/>
            <person name="Zheng H."/>
            <person name="Allen L.Z."/>
            <person name="Kuo A."/>
            <person name="Grigoriev I.V."/>
            <person name="Allen A.E."/>
            <person name="Hazlebeck D."/>
            <person name="Allen E.E."/>
        </authorList>
    </citation>
    <scope>NUCLEOTIDE SEQUENCE</scope>
    <source>
        <strain evidence="3">Hildebrandi</strain>
    </source>
</reference>
<evidence type="ECO:0000313" key="4">
    <source>
        <dbReference type="Proteomes" id="UP000693970"/>
    </source>
</evidence>
<feature type="region of interest" description="Disordered" evidence="1">
    <location>
        <begin position="569"/>
        <end position="604"/>
    </location>
</feature>
<evidence type="ECO:0000256" key="1">
    <source>
        <dbReference type="SAM" id="MobiDB-lite"/>
    </source>
</evidence>
<reference evidence="3" key="2">
    <citation type="submission" date="2021-04" db="EMBL/GenBank/DDBJ databases">
        <authorList>
            <person name="Podell S."/>
        </authorList>
    </citation>
    <scope>NUCLEOTIDE SEQUENCE</scope>
    <source>
        <strain evidence="3">Hildebrandi</strain>
    </source>
</reference>
<keyword evidence="3" id="KW-0418">Kinase</keyword>
<dbReference type="Pfam" id="PF00069">
    <property type="entry name" value="Pkinase"/>
    <property type="match status" value="1"/>
</dbReference>
<feature type="region of interest" description="Disordered" evidence="1">
    <location>
        <begin position="1"/>
        <end position="37"/>
    </location>
</feature>
<dbReference type="EMBL" id="JAGRRH010000022">
    <property type="protein sequence ID" value="KAG7344920.1"/>
    <property type="molecule type" value="Genomic_DNA"/>
</dbReference>
<feature type="compositionally biased region" description="Polar residues" evidence="1">
    <location>
        <begin position="569"/>
        <end position="579"/>
    </location>
</feature>
<dbReference type="AlphaFoldDB" id="A0A9K3PF16"/>
<evidence type="ECO:0000259" key="2">
    <source>
        <dbReference type="PROSITE" id="PS50011"/>
    </source>
</evidence>
<dbReference type="InterPro" id="IPR051681">
    <property type="entry name" value="Ser/Thr_Kinases-Pseudokinases"/>
</dbReference>